<accession>F2ATY5</accession>
<dbReference type="SUPFAM" id="SSF53474">
    <property type="entry name" value="alpha/beta-Hydrolases"/>
    <property type="match status" value="1"/>
</dbReference>
<evidence type="ECO:0000313" key="2">
    <source>
        <dbReference type="EMBL" id="EGF26969.1"/>
    </source>
</evidence>
<dbReference type="Pfam" id="PF01738">
    <property type="entry name" value="DLH"/>
    <property type="match status" value="1"/>
</dbReference>
<dbReference type="RefSeq" id="WP_007327096.1">
    <property type="nucleotide sequence ID" value="NZ_AFAR01000168.1"/>
</dbReference>
<dbReference type="Proteomes" id="UP000006222">
    <property type="component" value="Unassembled WGS sequence"/>
</dbReference>
<dbReference type="PATRIC" id="fig|991778.3.peg.3382"/>
<evidence type="ECO:0000259" key="1">
    <source>
        <dbReference type="Pfam" id="PF01738"/>
    </source>
</evidence>
<organism evidence="2 3">
    <name type="scientific">Rhodopirellula baltica WH47</name>
    <dbReference type="NCBI Taxonomy" id="991778"/>
    <lineage>
        <taxon>Bacteria</taxon>
        <taxon>Pseudomonadati</taxon>
        <taxon>Planctomycetota</taxon>
        <taxon>Planctomycetia</taxon>
        <taxon>Pirellulales</taxon>
        <taxon>Pirellulaceae</taxon>
        <taxon>Rhodopirellula</taxon>
    </lineage>
</organism>
<dbReference type="InterPro" id="IPR029058">
    <property type="entry name" value="AB_hydrolase_fold"/>
</dbReference>
<dbReference type="GO" id="GO:0016787">
    <property type="term" value="F:hydrolase activity"/>
    <property type="evidence" value="ECO:0007669"/>
    <property type="project" value="InterPro"/>
</dbReference>
<sequence length="302" mass="33573">MPLFCLVGFVTAPIQINRSRRAIPSVFTELVKRVAILVFGETFADQLTDLTPSQLSMRIQAPSFVDLETPTGPMRTHLFRPDGPGRYPGVILYSEIYQMTAPIARTAAVLAGHGLLVAVPDVYHEYTELGESFAYDKEGTDRGNRLKVEKVIAAYDADARSVIDFFGSEEGCTGKVGTVGICLGGHLAFRAAMNEEVKAGVCFYATDIHKRSLGKGMHDNSLDRIPEIQAEMLMIWGRQDPHIPAEGRRMIYDAMTAAGVSFSWHEFNGEHAFMRDEGHRYDPELALLLNSMACQHLNRHLR</sequence>
<proteinExistence type="predicted"/>
<dbReference type="EMBL" id="AFAR01000168">
    <property type="protein sequence ID" value="EGF26969.1"/>
    <property type="molecule type" value="Genomic_DNA"/>
</dbReference>
<dbReference type="AlphaFoldDB" id="F2ATY5"/>
<dbReference type="InterPro" id="IPR002925">
    <property type="entry name" value="Dienelactn_hydro"/>
</dbReference>
<comment type="caution">
    <text evidence="2">The sequence shown here is derived from an EMBL/GenBank/DDBJ whole genome shotgun (WGS) entry which is preliminary data.</text>
</comment>
<reference evidence="2 3" key="1">
    <citation type="journal article" date="2013" name="Mar. Genomics">
        <title>Expression of sulfatases in Rhodopirellula baltica and the diversity of sulfatases in the genus Rhodopirellula.</title>
        <authorList>
            <person name="Wegner C.E."/>
            <person name="Richter-Heitmann T."/>
            <person name="Klindworth A."/>
            <person name="Klockow C."/>
            <person name="Richter M."/>
            <person name="Achstetter T."/>
            <person name="Glockner F.O."/>
            <person name="Harder J."/>
        </authorList>
    </citation>
    <scope>NUCLEOTIDE SEQUENCE [LARGE SCALE GENOMIC DNA]</scope>
    <source>
        <strain evidence="2 3">WH47</strain>
    </source>
</reference>
<dbReference type="PANTHER" id="PTHR47562:SF2">
    <property type="entry name" value="CARBOXYMETHYLENEBUTENOLIDASE-RELATED"/>
    <property type="match status" value="1"/>
</dbReference>
<gene>
    <name evidence="2" type="ORF">RBWH47_04008</name>
</gene>
<name>F2ATY5_RHOBT</name>
<evidence type="ECO:0000313" key="3">
    <source>
        <dbReference type="Proteomes" id="UP000006222"/>
    </source>
</evidence>
<dbReference type="PANTHER" id="PTHR47562">
    <property type="match status" value="1"/>
</dbReference>
<protein>
    <submittedName>
        <fullName evidence="2">Carboxymethylenebutenolidase</fullName>
    </submittedName>
</protein>
<dbReference type="Gene3D" id="3.40.50.1820">
    <property type="entry name" value="alpha/beta hydrolase"/>
    <property type="match status" value="1"/>
</dbReference>
<feature type="domain" description="Dienelactone hydrolase" evidence="1">
    <location>
        <begin position="74"/>
        <end position="299"/>
    </location>
</feature>